<dbReference type="Proteomes" id="UP001165986">
    <property type="component" value="Unassembled WGS sequence"/>
</dbReference>
<dbReference type="CDD" id="cd05153">
    <property type="entry name" value="HomoserineK_II"/>
    <property type="match status" value="1"/>
</dbReference>
<dbReference type="GO" id="GO:0004413">
    <property type="term" value="F:homoserine kinase activity"/>
    <property type="evidence" value="ECO:0007669"/>
    <property type="project" value="InterPro"/>
</dbReference>
<name>A0AA40T224_9NOST</name>
<dbReference type="EMBL" id="VJXY01000037">
    <property type="protein sequence ID" value="MBD6619177.1"/>
    <property type="molecule type" value="Genomic_DNA"/>
</dbReference>
<protein>
    <submittedName>
        <fullName evidence="9">Phosphotransferase</fullName>
    </submittedName>
</protein>
<dbReference type="PANTHER" id="PTHR21064">
    <property type="entry name" value="AMINOGLYCOSIDE PHOSPHOTRANSFERASE DOMAIN-CONTAINING PROTEIN-RELATED"/>
    <property type="match status" value="1"/>
</dbReference>
<accession>A0AA40T224</accession>
<dbReference type="Gene3D" id="3.90.1200.10">
    <property type="match status" value="1"/>
</dbReference>
<dbReference type="InterPro" id="IPR011009">
    <property type="entry name" value="Kinase-like_dom_sf"/>
</dbReference>
<evidence type="ECO:0000256" key="5">
    <source>
        <dbReference type="ARBA" id="ARBA00022777"/>
    </source>
</evidence>
<dbReference type="AlphaFoldDB" id="A0AA40T224"/>
<evidence type="ECO:0000313" key="9">
    <source>
        <dbReference type="EMBL" id="MBD6619177.1"/>
    </source>
</evidence>
<evidence type="ECO:0000256" key="1">
    <source>
        <dbReference type="ARBA" id="ARBA00022605"/>
    </source>
</evidence>
<sequence length="332" mass="37947">MSSPFIPVIHSIPSGAALIATVLYKYPINKPHSCKLIKRGLNDTYLVEAEEKKYILRVYRRGWRNKQDIDFELELLAFLHEQKQPVAYPIARIDGGFTTEIAAPEGKRYVAIFSYAPGHAVNDKLDTKQSYILGKVLAEIHQTLDIFKSSFSRPTLNNEYLLDWSIVSITPLYQNRKKEMDLLQQQIDRIKNQLTVINLSFSAPEYGICIGDVHSGNTHFTNNNKPTLFDFDQCGYGWRAFDIAKFLHVALRMKINLTIRNSFVEGYQAIRKLNQSELASIPIFIKAAHIWVMGISTNAVGDVLPYGWFNDDWLDERLAMLESLDDAKSILK</sequence>
<dbReference type="InterPro" id="IPR050249">
    <property type="entry name" value="Pseudomonas-type_ThrB"/>
</dbReference>
<keyword evidence="3" id="KW-0791">Threonine biosynthesis</keyword>
<comment type="caution">
    <text evidence="9">The sequence shown here is derived from an EMBL/GenBank/DDBJ whole genome shotgun (WGS) entry which is preliminary data.</text>
</comment>
<keyword evidence="4" id="KW-0547">Nucleotide-binding</keyword>
<comment type="similarity">
    <text evidence="7">Belongs to the pseudomonas-type ThrB family.</text>
</comment>
<dbReference type="InterPro" id="IPR005280">
    <property type="entry name" value="Homoserine_kinase_II"/>
</dbReference>
<evidence type="ECO:0000256" key="7">
    <source>
        <dbReference type="ARBA" id="ARBA00038240"/>
    </source>
</evidence>
<dbReference type="InterPro" id="IPR002575">
    <property type="entry name" value="Aminoglycoside_PTrfase"/>
</dbReference>
<gene>
    <name evidence="9" type="ORF">FNW02_25965</name>
</gene>
<reference evidence="9" key="1">
    <citation type="submission" date="2019-07" db="EMBL/GenBank/DDBJ databases">
        <title>Toxilogical consequences of a new and cryptic species of cyanobacteria (Komarekiella delphini-convector) recovered from the epidermis of a bottlenose dolphin and 1500 ft. in the air.</title>
        <authorList>
            <person name="Brown A.O."/>
            <person name="Dvorak P."/>
            <person name="Villanueva C.D."/>
            <person name="Foss A.J."/>
            <person name="Garvey A.D."/>
            <person name="Gibson Q.A."/>
            <person name="Johansen J.R."/>
            <person name="Casamatta D.A."/>
        </authorList>
    </citation>
    <scope>NUCLEOTIDE SEQUENCE</scope>
    <source>
        <strain evidence="9">SJRDD-AB1</strain>
    </source>
</reference>
<proteinExistence type="inferred from homology"/>
<keyword evidence="2" id="KW-0808">Transferase</keyword>
<evidence type="ECO:0000256" key="6">
    <source>
        <dbReference type="ARBA" id="ARBA00022840"/>
    </source>
</evidence>
<keyword evidence="1" id="KW-0028">Amino-acid biosynthesis</keyword>
<evidence type="ECO:0000259" key="8">
    <source>
        <dbReference type="Pfam" id="PF01636"/>
    </source>
</evidence>
<feature type="domain" description="Aminoglycoside phosphotransferase" evidence="8">
    <location>
        <begin position="41"/>
        <end position="268"/>
    </location>
</feature>
<dbReference type="PANTHER" id="PTHR21064:SF6">
    <property type="entry name" value="AMINOGLYCOSIDE PHOSPHOTRANSFERASE DOMAIN-CONTAINING PROTEIN"/>
    <property type="match status" value="1"/>
</dbReference>
<keyword evidence="10" id="KW-1185">Reference proteome</keyword>
<evidence type="ECO:0000313" key="10">
    <source>
        <dbReference type="Proteomes" id="UP001165986"/>
    </source>
</evidence>
<evidence type="ECO:0000256" key="2">
    <source>
        <dbReference type="ARBA" id="ARBA00022679"/>
    </source>
</evidence>
<organism evidence="9 10">
    <name type="scientific">Komarekiella delphini-convector SJRDD-AB1</name>
    <dbReference type="NCBI Taxonomy" id="2593771"/>
    <lineage>
        <taxon>Bacteria</taxon>
        <taxon>Bacillati</taxon>
        <taxon>Cyanobacteriota</taxon>
        <taxon>Cyanophyceae</taxon>
        <taxon>Nostocales</taxon>
        <taxon>Nostocaceae</taxon>
        <taxon>Komarekiella</taxon>
        <taxon>Komarekiella delphini-convector</taxon>
    </lineage>
</organism>
<dbReference type="GO" id="GO:0009088">
    <property type="term" value="P:threonine biosynthetic process"/>
    <property type="evidence" value="ECO:0007669"/>
    <property type="project" value="UniProtKB-KW"/>
</dbReference>
<dbReference type="SUPFAM" id="SSF56112">
    <property type="entry name" value="Protein kinase-like (PK-like)"/>
    <property type="match status" value="1"/>
</dbReference>
<dbReference type="Pfam" id="PF01636">
    <property type="entry name" value="APH"/>
    <property type="match status" value="1"/>
</dbReference>
<evidence type="ECO:0000256" key="3">
    <source>
        <dbReference type="ARBA" id="ARBA00022697"/>
    </source>
</evidence>
<dbReference type="RefSeq" id="WP_191760374.1">
    <property type="nucleotide sequence ID" value="NZ_VJXY01000037.1"/>
</dbReference>
<dbReference type="Gene3D" id="3.30.200.20">
    <property type="entry name" value="Phosphorylase Kinase, domain 1"/>
    <property type="match status" value="1"/>
</dbReference>
<dbReference type="GO" id="GO:0005524">
    <property type="term" value="F:ATP binding"/>
    <property type="evidence" value="ECO:0007669"/>
    <property type="project" value="UniProtKB-KW"/>
</dbReference>
<keyword evidence="6" id="KW-0067">ATP-binding</keyword>
<evidence type="ECO:0000256" key="4">
    <source>
        <dbReference type="ARBA" id="ARBA00022741"/>
    </source>
</evidence>
<keyword evidence="5" id="KW-0418">Kinase</keyword>